<dbReference type="PANTHER" id="PTHR43757">
    <property type="entry name" value="AMINOMETHYLTRANSFERASE"/>
    <property type="match status" value="1"/>
</dbReference>
<dbReference type="FunFam" id="4.10.1250.10:FF:000002">
    <property type="entry name" value="Aminomethyltransferase"/>
    <property type="match status" value="1"/>
</dbReference>
<dbReference type="Proteomes" id="UP000256645">
    <property type="component" value="Unassembled WGS sequence"/>
</dbReference>
<evidence type="ECO:0000256" key="5">
    <source>
        <dbReference type="ARBA" id="ARBA00022576"/>
    </source>
</evidence>
<dbReference type="GO" id="GO:0008483">
    <property type="term" value="F:transaminase activity"/>
    <property type="evidence" value="ECO:0007669"/>
    <property type="project" value="UniProtKB-KW"/>
</dbReference>
<comment type="caution">
    <text evidence="14">The sequence shown here is derived from an EMBL/GenBank/DDBJ whole genome shotgun (WGS) entry which is preliminary data.</text>
</comment>
<evidence type="ECO:0000256" key="1">
    <source>
        <dbReference type="ARBA" id="ARBA00004173"/>
    </source>
</evidence>
<dbReference type="SUPFAM" id="SSF101790">
    <property type="entry name" value="Aminomethyltransferase beta-barrel domain"/>
    <property type="match status" value="1"/>
</dbReference>
<dbReference type="Pfam" id="PF08669">
    <property type="entry name" value="GCV_T_C"/>
    <property type="match status" value="1"/>
</dbReference>
<dbReference type="GO" id="GO:0005739">
    <property type="term" value="C:mitochondrion"/>
    <property type="evidence" value="ECO:0007669"/>
    <property type="project" value="UniProtKB-SubCell"/>
</dbReference>
<sequence>MRLETAVSWKKAGTIAVAPRATAEQGQGYAVTLITFSTTYFVSVSALIACLAVGIQDLNHTPRNMSMKMVKAERLVVGLCRGGPNTITRTSQPTTRMGIRSLCISQKPRSSPDQQSNHVTGSVRSALMRMPRGITAPKEMRRNISVASTSDLKKTELYDLHLSSGAKMVPFAGYWMPVQYSDLAVGESHRWTREKASLFDVGHMVQHRLTGPGAAGLLKRLTPASIDSLPLHRSTLSAFLHPVTGGIVDDTIISRLGPEDFYIVTNAACRDKDISYLTTHLAAYRAEFPAEPLTWEILEDWGLIALQGPRSASILSDALANSETANLNQLYFGQSKFLSITLADGSTSPPLLVSRAGYTGEDGFEISIPPTFTTSVASALLKAGGADNLRWAGLGARDSLRLEAGMCLYGHDLDDSTTPVEAALGWIVGQERRADGGFFGDEVILGQLKPKKNGGLGLKRRRVGLVVEGAPAREGADIVDDAGSVIGKVTSGCPSPTLKTNVAMGYIKEGFHKSKTEVAVMIRGKKRKAVVTKMPFVASKYWKEGS</sequence>
<dbReference type="Gene3D" id="3.30.1360.120">
    <property type="entry name" value="Probable tRNA modification gtpase trme, domain 1"/>
    <property type="match status" value="1"/>
</dbReference>
<evidence type="ECO:0000256" key="6">
    <source>
        <dbReference type="ARBA" id="ARBA00022679"/>
    </source>
</evidence>
<reference evidence="14 15" key="1">
    <citation type="journal article" date="2018" name="IMA Fungus">
        <title>IMA Genome-F 9: Draft genome sequence of Annulohypoxylon stygium, Aspergillus mulundensis, Berkeleyomyces basicola (syn. Thielaviopsis basicola), Ceratocystis smalleyi, two Cercospora beticola strains, Coleophoma cylindrospora, Fusarium fracticaudum, Phialophora cf. hyalina, and Morchella septimelata.</title>
        <authorList>
            <person name="Wingfield B.D."/>
            <person name="Bills G.F."/>
            <person name="Dong Y."/>
            <person name="Huang W."/>
            <person name="Nel W.J."/>
            <person name="Swalarsk-Parry B.S."/>
            <person name="Vaghefi N."/>
            <person name="Wilken P.M."/>
            <person name="An Z."/>
            <person name="de Beer Z.W."/>
            <person name="De Vos L."/>
            <person name="Chen L."/>
            <person name="Duong T.A."/>
            <person name="Gao Y."/>
            <person name="Hammerbacher A."/>
            <person name="Kikkert J.R."/>
            <person name="Li Y."/>
            <person name="Li H."/>
            <person name="Li K."/>
            <person name="Li Q."/>
            <person name="Liu X."/>
            <person name="Ma X."/>
            <person name="Naidoo K."/>
            <person name="Pethybridge S.J."/>
            <person name="Sun J."/>
            <person name="Steenkamp E.T."/>
            <person name="van der Nest M.A."/>
            <person name="van Wyk S."/>
            <person name="Wingfield M.J."/>
            <person name="Xiong C."/>
            <person name="Yue Q."/>
            <person name="Zhang X."/>
        </authorList>
    </citation>
    <scope>NUCLEOTIDE SEQUENCE [LARGE SCALE GENOMIC DNA]</scope>
    <source>
        <strain evidence="14 15">BP6252</strain>
    </source>
</reference>
<keyword evidence="14" id="KW-0489">Methyltransferase</keyword>
<evidence type="ECO:0000256" key="7">
    <source>
        <dbReference type="ARBA" id="ARBA00022946"/>
    </source>
</evidence>
<keyword evidence="8" id="KW-0496">Mitochondrion</keyword>
<accession>A0A3D8Q3J2</accession>
<dbReference type="InterPro" id="IPR027266">
    <property type="entry name" value="TrmE/GcvT-like"/>
</dbReference>
<evidence type="ECO:0000256" key="3">
    <source>
        <dbReference type="ARBA" id="ARBA00011690"/>
    </source>
</evidence>
<keyword evidence="7" id="KW-0809">Transit peptide</keyword>
<gene>
    <name evidence="14" type="ORF">BP6252_14149</name>
</gene>
<keyword evidence="11" id="KW-0472">Membrane</keyword>
<evidence type="ECO:0000313" key="15">
    <source>
        <dbReference type="Proteomes" id="UP000256645"/>
    </source>
</evidence>
<protein>
    <recommendedName>
        <fullName evidence="4">aminomethyltransferase</fullName>
        <ecNumber evidence="4">2.1.2.10</ecNumber>
    </recommendedName>
    <alternativeName>
        <fullName evidence="9">Glycine cleavage system T protein</fullName>
    </alternativeName>
</protein>
<dbReference type="EC" id="2.1.2.10" evidence="4"/>
<comment type="subunit">
    <text evidence="3">The glycine cleavage system is composed of four proteins: P, T, L and H.</text>
</comment>
<dbReference type="GO" id="GO:0005960">
    <property type="term" value="C:glycine cleavage complex"/>
    <property type="evidence" value="ECO:0007669"/>
    <property type="project" value="InterPro"/>
</dbReference>
<feature type="domain" description="Aminomethyltransferase C-terminal" evidence="13">
    <location>
        <begin position="460"/>
        <end position="537"/>
    </location>
</feature>
<evidence type="ECO:0000256" key="2">
    <source>
        <dbReference type="ARBA" id="ARBA00008609"/>
    </source>
</evidence>
<dbReference type="Gene3D" id="3.30.70.1400">
    <property type="entry name" value="Aminomethyltransferase beta-barrel domains"/>
    <property type="match status" value="1"/>
</dbReference>
<evidence type="ECO:0000313" key="14">
    <source>
        <dbReference type="EMBL" id="RDW56456.1"/>
    </source>
</evidence>
<dbReference type="InterPro" id="IPR006222">
    <property type="entry name" value="GCVT_N"/>
</dbReference>
<evidence type="ECO:0000259" key="13">
    <source>
        <dbReference type="Pfam" id="PF08669"/>
    </source>
</evidence>
<dbReference type="AlphaFoldDB" id="A0A3D8Q3J2"/>
<keyword evidence="5" id="KW-0032">Aminotransferase</keyword>
<evidence type="ECO:0000259" key="12">
    <source>
        <dbReference type="Pfam" id="PF01571"/>
    </source>
</evidence>
<keyword evidence="11" id="KW-1133">Transmembrane helix</keyword>
<dbReference type="GO" id="GO:0006546">
    <property type="term" value="P:glycine catabolic process"/>
    <property type="evidence" value="ECO:0007669"/>
    <property type="project" value="InterPro"/>
</dbReference>
<dbReference type="Pfam" id="PF01571">
    <property type="entry name" value="GCV_T"/>
    <property type="match status" value="1"/>
</dbReference>
<dbReference type="FunFam" id="2.40.30.110:FF:000002">
    <property type="entry name" value="Aminomethyltransferase"/>
    <property type="match status" value="1"/>
</dbReference>
<evidence type="ECO:0000256" key="10">
    <source>
        <dbReference type="ARBA" id="ARBA00047665"/>
    </source>
</evidence>
<evidence type="ECO:0000256" key="4">
    <source>
        <dbReference type="ARBA" id="ARBA00012616"/>
    </source>
</evidence>
<dbReference type="Gene3D" id="4.10.1250.10">
    <property type="entry name" value="Aminomethyltransferase fragment"/>
    <property type="match status" value="1"/>
</dbReference>
<dbReference type="InterPro" id="IPR028896">
    <property type="entry name" value="GcvT/YgfZ/DmdA"/>
</dbReference>
<evidence type="ECO:0000256" key="8">
    <source>
        <dbReference type="ARBA" id="ARBA00023128"/>
    </source>
</evidence>
<dbReference type="FunFam" id="3.30.70.1400:FF:000001">
    <property type="entry name" value="Aminomethyltransferase"/>
    <property type="match status" value="1"/>
</dbReference>
<dbReference type="GO" id="GO:0032259">
    <property type="term" value="P:methylation"/>
    <property type="evidence" value="ECO:0007669"/>
    <property type="project" value="UniProtKB-KW"/>
</dbReference>
<keyword evidence="15" id="KW-1185">Reference proteome</keyword>
<name>A0A3D8Q3J2_9HELO</name>
<dbReference type="SUPFAM" id="SSF103025">
    <property type="entry name" value="Folate-binding domain"/>
    <property type="match status" value="1"/>
</dbReference>
<proteinExistence type="inferred from homology"/>
<evidence type="ECO:0000256" key="9">
    <source>
        <dbReference type="ARBA" id="ARBA00031395"/>
    </source>
</evidence>
<comment type="catalytic activity">
    <reaction evidence="10">
        <text>N(6)-[(R)-S(8)-aminomethyldihydrolipoyl]-L-lysyl-[protein] + (6S)-5,6,7,8-tetrahydrofolate = N(6)-[(R)-dihydrolipoyl]-L-lysyl-[protein] + (6R)-5,10-methylene-5,6,7,8-tetrahydrofolate + NH4(+)</text>
        <dbReference type="Rhea" id="RHEA:16945"/>
        <dbReference type="Rhea" id="RHEA-COMP:10475"/>
        <dbReference type="Rhea" id="RHEA-COMP:10492"/>
        <dbReference type="ChEBI" id="CHEBI:15636"/>
        <dbReference type="ChEBI" id="CHEBI:28938"/>
        <dbReference type="ChEBI" id="CHEBI:57453"/>
        <dbReference type="ChEBI" id="CHEBI:83100"/>
        <dbReference type="ChEBI" id="CHEBI:83143"/>
        <dbReference type="EC" id="2.1.2.10"/>
    </reaction>
</comment>
<dbReference type="Gene3D" id="2.40.30.110">
    <property type="entry name" value="Aminomethyltransferase beta-barrel domains"/>
    <property type="match status" value="1"/>
</dbReference>
<dbReference type="STRING" id="1849047.A0A3D8Q3J2"/>
<dbReference type="InterPro" id="IPR013977">
    <property type="entry name" value="GcvT_C"/>
</dbReference>
<comment type="similarity">
    <text evidence="2">Belongs to the GcvT family.</text>
</comment>
<dbReference type="PANTHER" id="PTHR43757:SF2">
    <property type="entry name" value="AMINOMETHYLTRANSFERASE, MITOCHONDRIAL"/>
    <property type="match status" value="1"/>
</dbReference>
<keyword evidence="6 14" id="KW-0808">Transferase</keyword>
<comment type="subcellular location">
    <subcellularLocation>
        <location evidence="1">Mitochondrion</location>
    </subcellularLocation>
</comment>
<dbReference type="GO" id="GO:0004047">
    <property type="term" value="F:aminomethyltransferase activity"/>
    <property type="evidence" value="ECO:0007669"/>
    <property type="project" value="UniProtKB-EC"/>
</dbReference>
<dbReference type="InterPro" id="IPR006223">
    <property type="entry name" value="GcvT"/>
</dbReference>
<organism evidence="14 15">
    <name type="scientific">Coleophoma cylindrospora</name>
    <dbReference type="NCBI Taxonomy" id="1849047"/>
    <lineage>
        <taxon>Eukaryota</taxon>
        <taxon>Fungi</taxon>
        <taxon>Dikarya</taxon>
        <taxon>Ascomycota</taxon>
        <taxon>Pezizomycotina</taxon>
        <taxon>Leotiomycetes</taxon>
        <taxon>Helotiales</taxon>
        <taxon>Dermateaceae</taxon>
        <taxon>Coleophoma</taxon>
    </lineage>
</organism>
<dbReference type="GO" id="GO:0008168">
    <property type="term" value="F:methyltransferase activity"/>
    <property type="evidence" value="ECO:0007669"/>
    <property type="project" value="UniProtKB-KW"/>
</dbReference>
<feature type="transmembrane region" description="Helical" evidence="11">
    <location>
        <begin position="29"/>
        <end position="55"/>
    </location>
</feature>
<keyword evidence="11" id="KW-0812">Transmembrane</keyword>
<dbReference type="EMBL" id="PDLM01000046">
    <property type="protein sequence ID" value="RDW56456.1"/>
    <property type="molecule type" value="Genomic_DNA"/>
</dbReference>
<dbReference type="NCBIfam" id="TIGR00528">
    <property type="entry name" value="gcvT"/>
    <property type="match status" value="1"/>
</dbReference>
<dbReference type="InterPro" id="IPR029043">
    <property type="entry name" value="GcvT/YgfZ_C"/>
</dbReference>
<dbReference type="OrthoDB" id="10263536at2759"/>
<evidence type="ECO:0000256" key="11">
    <source>
        <dbReference type="SAM" id="Phobius"/>
    </source>
</evidence>
<dbReference type="NCBIfam" id="NF001567">
    <property type="entry name" value="PRK00389.1"/>
    <property type="match status" value="1"/>
</dbReference>
<feature type="domain" description="GCVT N-terminal" evidence="12">
    <location>
        <begin position="157"/>
        <end position="429"/>
    </location>
</feature>